<comment type="similarity">
    <text evidence="4 12">Belongs to the SRP68 family.</text>
</comment>
<comment type="subcellular location">
    <subcellularLocation>
        <location evidence="2 12">Cytoplasm</location>
    </subcellularLocation>
    <subcellularLocation>
        <location evidence="1">Endoplasmic reticulum</location>
    </subcellularLocation>
    <subcellularLocation>
        <location evidence="3">Nucleus</location>
        <location evidence="3">Nucleolus</location>
    </subcellularLocation>
</comment>
<dbReference type="GO" id="GO:0005047">
    <property type="term" value="F:signal recognition particle binding"/>
    <property type="evidence" value="ECO:0007669"/>
    <property type="project" value="InterPro"/>
</dbReference>
<dbReference type="Gene3D" id="1.10.3450.40">
    <property type="entry name" value="Signal recognition particle, SRP68 subunit, RNA-binding domain"/>
    <property type="match status" value="1"/>
</dbReference>
<dbReference type="EMBL" id="LR999458">
    <property type="protein sequence ID" value="CAE6253981.1"/>
    <property type="molecule type" value="Genomic_DNA"/>
</dbReference>
<evidence type="ECO:0000256" key="8">
    <source>
        <dbReference type="ARBA" id="ARBA00023135"/>
    </source>
</evidence>
<dbReference type="GO" id="GO:0005783">
    <property type="term" value="C:endoplasmic reticulum"/>
    <property type="evidence" value="ECO:0007669"/>
    <property type="project" value="UniProtKB-SubCell"/>
</dbReference>
<reference evidence="14" key="1">
    <citation type="submission" date="2021-01" db="EMBL/GenBank/DDBJ databases">
        <authorList>
            <person name="Bezrukov I."/>
        </authorList>
    </citation>
    <scope>NUCLEOTIDE SEQUENCE</scope>
</reference>
<keyword evidence="8 12" id="KW-0733">Signal recognition particle</keyword>
<dbReference type="InterPro" id="IPR026258">
    <property type="entry name" value="SRP68"/>
</dbReference>
<evidence type="ECO:0000313" key="15">
    <source>
        <dbReference type="Proteomes" id="UP000682877"/>
    </source>
</evidence>
<dbReference type="GO" id="GO:0005829">
    <property type="term" value="C:cytosol"/>
    <property type="evidence" value="ECO:0007669"/>
    <property type="project" value="UniProtKB-ARBA"/>
</dbReference>
<evidence type="ECO:0000256" key="12">
    <source>
        <dbReference type="PIRNR" id="PIRNR038995"/>
    </source>
</evidence>
<evidence type="ECO:0000256" key="4">
    <source>
        <dbReference type="ARBA" id="ARBA00009352"/>
    </source>
</evidence>
<keyword evidence="9" id="KW-0539">Nucleus</keyword>
<dbReference type="AlphaFoldDB" id="A0A8S2BAV0"/>
<name>A0A8S2BAV0_ARAAE</name>
<dbReference type="GO" id="GO:0005786">
    <property type="term" value="C:signal recognition particle, endoplasmic reticulum targeting"/>
    <property type="evidence" value="ECO:0007669"/>
    <property type="project" value="UniProtKB-KW"/>
</dbReference>
<keyword evidence="10 12" id="KW-0687">Ribonucleoprotein</keyword>
<keyword evidence="6" id="KW-0256">Endoplasmic reticulum</keyword>
<dbReference type="GO" id="GO:0005730">
    <property type="term" value="C:nucleolus"/>
    <property type="evidence" value="ECO:0007669"/>
    <property type="project" value="UniProtKB-SubCell"/>
</dbReference>
<evidence type="ECO:0000256" key="2">
    <source>
        <dbReference type="ARBA" id="ARBA00004496"/>
    </source>
</evidence>
<dbReference type="InterPro" id="IPR038253">
    <property type="entry name" value="SRP68_N_sf"/>
</dbReference>
<comment type="function">
    <text evidence="12">Component of the signal recognition particle (SRP) complex, a ribonucleoprotein complex that mediates the cotranslational targeting of secretory and membrane proteins to the endoplasmic reticulum (ER). The SRP complex interacts with the signal sequence in nascent secretory and membrane proteins and directs them to the membrane of the ER.</text>
</comment>
<dbReference type="GO" id="GO:0006614">
    <property type="term" value="P:SRP-dependent cotranslational protein targeting to membrane"/>
    <property type="evidence" value="ECO:0007669"/>
    <property type="project" value="InterPro"/>
</dbReference>
<evidence type="ECO:0000256" key="7">
    <source>
        <dbReference type="ARBA" id="ARBA00022884"/>
    </source>
</evidence>
<dbReference type="InterPro" id="IPR034652">
    <property type="entry name" value="SRP68-RBD"/>
</dbReference>
<gene>
    <name evidence="14" type="ORF">AARE701A_LOCUS22132</name>
</gene>
<proteinExistence type="inferred from homology"/>
<keyword evidence="7 12" id="KW-0694">RNA-binding</keyword>
<dbReference type="GO" id="GO:0030942">
    <property type="term" value="F:endoplasmic reticulum signal peptide binding"/>
    <property type="evidence" value="ECO:0007669"/>
    <property type="project" value="InterPro"/>
</dbReference>
<keyword evidence="15" id="KW-1185">Reference proteome</keyword>
<dbReference type="PANTHER" id="PTHR12860:SF0">
    <property type="entry name" value="SIGNAL RECOGNITION PARTICLE SUBUNIT SRP68"/>
    <property type="match status" value="1"/>
</dbReference>
<feature type="region of interest" description="Disordered" evidence="13">
    <location>
        <begin position="1"/>
        <end position="21"/>
    </location>
</feature>
<evidence type="ECO:0000256" key="11">
    <source>
        <dbReference type="ARBA" id="ARBA00029498"/>
    </source>
</evidence>
<evidence type="ECO:0000256" key="1">
    <source>
        <dbReference type="ARBA" id="ARBA00004240"/>
    </source>
</evidence>
<dbReference type="CDD" id="cd15481">
    <property type="entry name" value="SRP68-RBD"/>
    <property type="match status" value="1"/>
</dbReference>
<evidence type="ECO:0000256" key="3">
    <source>
        <dbReference type="ARBA" id="ARBA00004604"/>
    </source>
</evidence>
<dbReference type="GO" id="GO:0008312">
    <property type="term" value="F:7S RNA binding"/>
    <property type="evidence" value="ECO:0007669"/>
    <property type="project" value="InterPro"/>
</dbReference>
<accession>A0A8S2BAV0</accession>
<dbReference type="Pfam" id="PF16969">
    <property type="entry name" value="SRP68"/>
    <property type="match status" value="1"/>
</dbReference>
<evidence type="ECO:0000256" key="13">
    <source>
        <dbReference type="SAM" id="MobiDB-lite"/>
    </source>
</evidence>
<dbReference type="PIRSF" id="PIRSF038995">
    <property type="entry name" value="SRP68"/>
    <property type="match status" value="1"/>
</dbReference>
<dbReference type="FunFam" id="1.10.3450.40:FF:000001">
    <property type="entry name" value="Signal recognition particle subunit SRP68"/>
    <property type="match status" value="1"/>
</dbReference>
<evidence type="ECO:0000256" key="9">
    <source>
        <dbReference type="ARBA" id="ARBA00023242"/>
    </source>
</evidence>
<protein>
    <recommendedName>
        <fullName evidence="11 12">Signal recognition particle subunit SRP68</fullName>
        <shortName evidence="12">SRP68</shortName>
    </recommendedName>
</protein>
<organism evidence="14 15">
    <name type="scientific">Arabidopsis arenosa</name>
    <name type="common">Sand rock-cress</name>
    <name type="synonym">Cardaminopsis arenosa</name>
    <dbReference type="NCBI Taxonomy" id="38785"/>
    <lineage>
        <taxon>Eukaryota</taxon>
        <taxon>Viridiplantae</taxon>
        <taxon>Streptophyta</taxon>
        <taxon>Embryophyta</taxon>
        <taxon>Tracheophyta</taxon>
        <taxon>Spermatophyta</taxon>
        <taxon>Magnoliopsida</taxon>
        <taxon>eudicotyledons</taxon>
        <taxon>Gunneridae</taxon>
        <taxon>Pentapetalae</taxon>
        <taxon>rosids</taxon>
        <taxon>malvids</taxon>
        <taxon>Brassicales</taxon>
        <taxon>Brassicaceae</taxon>
        <taxon>Camelineae</taxon>
        <taxon>Arabidopsis</taxon>
    </lineage>
</organism>
<evidence type="ECO:0000256" key="6">
    <source>
        <dbReference type="ARBA" id="ARBA00022824"/>
    </source>
</evidence>
<evidence type="ECO:0000313" key="14">
    <source>
        <dbReference type="EMBL" id="CAE6253981.1"/>
    </source>
</evidence>
<sequence>MGKKESEVSAMEIDDPKSESSDQILPRFSINVLQLMKSSQAQHGLRHGDYARYRRYCSARLRRLYKSLKFTHGRGKYTRRAILESTVTDVRFLHVVFYMAERAWSHAMEKRQLPDGPNARQRIYLVGRLRKAVKWASLFSSLCSIKTDSRTSLEAEAYASYMKGTLLFEQDQNWETGLACFKNARAVYEELGKYGDLENQVLCRERVEELEPSIRYCLHKIGKSNLQTSELLQIGEMEGPALDLFKAKIEAAMEEARSQQAASLTEFNWLGYRFPVSNPKSRVSILKAQELEKELQGPTAESLPAEKKLTIFDKLFTAYHDARNTIRSDLVSAGNAESVKDDLNGLDKAVGAVLGQRTIERNQLLVKIAKSKLNRKRDDKSEKVTRPEELVRLYDLLLQNVADLSDLISSGRDRKPEEIAFEEECQRKSLAFRAERCFYLAKSYSLAGKRAEAFALYSRARSLAEDALNKFQSIAKKDEELKTLIKECRANSCIEHATGIMEEERVPENLSNRISTISLNDTAAQVEEKYLLDKLDVYESAVGDSNTKTAPKIERFPPAFQSIPRNPIVLDLAYHCIDFPDIENRMKKKGGGFMSRINLWGTKS</sequence>
<keyword evidence="5 12" id="KW-0963">Cytoplasm</keyword>
<dbReference type="PANTHER" id="PTHR12860">
    <property type="entry name" value="SIGNAL RECOGNITION PARTICLE 68 KDA PROTEIN"/>
    <property type="match status" value="1"/>
</dbReference>
<evidence type="ECO:0000256" key="5">
    <source>
        <dbReference type="ARBA" id="ARBA00022490"/>
    </source>
</evidence>
<dbReference type="Proteomes" id="UP000682877">
    <property type="component" value="Chromosome 8"/>
</dbReference>
<evidence type="ECO:0000256" key="10">
    <source>
        <dbReference type="ARBA" id="ARBA00023274"/>
    </source>
</evidence>